<organism evidence="1 2">
    <name type="scientific">Meloidogyne enterolobii</name>
    <name type="common">Root-knot nematode worm</name>
    <name type="synonym">Meloidogyne mayaguensis</name>
    <dbReference type="NCBI Taxonomy" id="390850"/>
    <lineage>
        <taxon>Eukaryota</taxon>
        <taxon>Metazoa</taxon>
        <taxon>Ecdysozoa</taxon>
        <taxon>Nematoda</taxon>
        <taxon>Chromadorea</taxon>
        <taxon>Rhabditida</taxon>
        <taxon>Tylenchina</taxon>
        <taxon>Tylenchomorpha</taxon>
        <taxon>Tylenchoidea</taxon>
        <taxon>Meloidogynidae</taxon>
        <taxon>Meloidogyninae</taxon>
        <taxon>Meloidogyne</taxon>
    </lineage>
</organism>
<proteinExistence type="predicted"/>
<sequence>MGNILCQKDVSPAPGSRKGVEKRNTVLKKVRSLMEERRRRFSTAQQINPDTLKVIKKAANRLESIADTKEEPDNKEQVYERKHSIQQTVTSKLGSLALFKDEDEDDISTAGGGASFISAYTTPGPKERATCAKKKANLGVMFGVYLPTIQHILGVTMFIRLFWVVGVAGVWHTMLLLFLCCTCTLLTCISLSAVATNGVVEGGGAYFMISRNLGAEFGSAVGILFYLANTVATSMYLVGGVEVFLLYIYPSLTIGGEEVHSDTGMLGMMSNNYRIYGTLLLLIECVIVALGVRFVQLLAPVSLLCVILSIMACFAGGIEKAITYNGQHVCMLEDHLLSSRVLNIPHHEDIANICDYCKKGDHIADEFCEGNATTEVCQTYTGGNLRCVNAFPGFNSLILTQNMDSVYLQAGQAILRERVADKAREVYQDVTTSFFLLLAIYFPAVTGIMTGANMSGDLKDPQRSIPSGTVAATLTTSFIYVALAILFGASIIGPVLRDKNGKSLDGSLVVASLSWPSPWVVIVGSFLSTFGAALQCLCSAPRLLQSIAKDNVIPMLSPFARVTKNNEPFLGLLITTFIAELAILLGAVDAIAEVLDFFFLMCYAFVNLICALHSLMGAPNWRPRFKYYHWSLSLAGAFLCFFIMFASCWYYALIACALTGTIYKYVEWKGAKQEWGDGLRGLALTTAQYSLMKVEDKDPHPKNWRPQLLILVDGKYSKEMIDLRSLNLLNLAGQLKAGKGLAITVAFVRCPATRGMHAENRKKAEEIKERVQQDMTQARLRGFGKALLYTETQIEGAVSALYQSIGIGGLRPNTVFLNFPRMGENQDQHTEQMIFAEQLCCGAQNDNCMVVVKGITDFPRPNDRLRGYLDIWWIVQDGGILMLIAYLLQQHKVWKGCKMRVYVISQTEEQNEEIKHALQRHIYMLRIDANVFIVNMIDPDSVDDDAVQKTLNMEQRTRTLLKKNLSNLSNGGMLNGGFLPDDSGRVTPQTRNSANNTLTVPGQQQIRQSIIETSFIQKTFEGMDNQDTLNSSDQISLKDIDDVKVQKMNAAVRLNQVILEYSTESQLVLLSLPKPPKSIQSLVENYLAYVEALTEGLPRIMLIGGSGKEVITADS</sequence>
<accession>A0ACB0ZLN5</accession>
<dbReference type="EMBL" id="CAVMJV010000039">
    <property type="protein sequence ID" value="CAK5079886.1"/>
    <property type="molecule type" value="Genomic_DNA"/>
</dbReference>
<comment type="caution">
    <text evidence="1">The sequence shown here is derived from an EMBL/GenBank/DDBJ whole genome shotgun (WGS) entry which is preliminary data.</text>
</comment>
<reference evidence="1" key="1">
    <citation type="submission" date="2023-11" db="EMBL/GenBank/DDBJ databases">
        <authorList>
            <person name="Poullet M."/>
        </authorList>
    </citation>
    <scope>NUCLEOTIDE SEQUENCE</scope>
    <source>
        <strain evidence="1">E1834</strain>
    </source>
</reference>
<keyword evidence="2" id="KW-1185">Reference proteome</keyword>
<protein>
    <submittedName>
        <fullName evidence="1">Uncharacterized protein</fullName>
    </submittedName>
</protein>
<evidence type="ECO:0000313" key="2">
    <source>
        <dbReference type="Proteomes" id="UP001497535"/>
    </source>
</evidence>
<gene>
    <name evidence="1" type="ORF">MENTE1834_LOCUS27028</name>
</gene>
<evidence type="ECO:0000313" key="1">
    <source>
        <dbReference type="EMBL" id="CAK5079886.1"/>
    </source>
</evidence>
<dbReference type="Proteomes" id="UP001497535">
    <property type="component" value="Unassembled WGS sequence"/>
</dbReference>
<name>A0ACB0ZLN5_MELEN</name>